<feature type="region of interest" description="Disordered" evidence="1">
    <location>
        <begin position="784"/>
        <end position="916"/>
    </location>
</feature>
<name>A0A0G4I2P1_9ALVE</name>
<feature type="compositionally biased region" description="Low complexity" evidence="1">
    <location>
        <begin position="835"/>
        <end position="846"/>
    </location>
</feature>
<sequence>MRAVLPEYPNVELRQRKSSGGPIDSTHPHLGRPYGGSKYHPHYNERGGRGHHGYHSHNSSEWVDFEGRGGGHDHRGRNSFNRDRDRDRERETGMWRERDRDRERERECVGKQATSQMHADALPFVMNSLAASAADRGEDDAASPSASGKVEIEGGEGSVSALQSAWEDSGDKEEVGKDQAAEDKDKGEPTTKGSNSSSSLEAGSVIDVKIPFLPDTLDAVARASFDGDFLELSEGDRVLSAIGSQGWFPHWTVNDLDEMEEGGEDGDGEREERDKVDSESEAKCAENESKEKDEKETQEEDEREEEGAGDGKDKESTVSSVSPQKCQKQQGGEKKTPQLQENLQQENEETAKERSDSSSPSAGAGAVSVPVSSSPDASGVKPSLWTSTVDGGTSLPSSSSPSSSSFVTVDEALESLSKVKRALAAELLWLRMNSEQQTSLVVETTQLLGLMLNLQGCKETSSDPVLPPTTNPNSETCSEGPGSLGGLIPHLGGVVQPSHHPAPFNPFFLLPQQQQQPHHPMNTHHPLIPPGTGGGFQPDCPDNPAAHFSNPSTPSSLLSLDPSAHNHQGFPNTHALMQMHMPSLPLATAHGGITTPWLGGGMGGYAPGGTIQAPDQCSDAGGSLLAAQINSRVFRSVSGFSSVSASTGAAYENSNGSLMGMGGSAYDVPFGVGMGVGVPPSLDTLGGGLCGPFGDGTMGGGFGGCAGGMNLNLSLGGSSASFGSFGCLPGALSLGGASEADSHSRSLSISQPSIPHGLTMTSHAEMPVSISVVGGTTGVTENATLSASTSTENDTPPFSADTREKNKDKVKEKAIKSHVGSASELLGASATTQASGGSLSLDGSPSCKEGEEDGRGRTDSVESDLKEEKEEASVCTVEPSLPIGKTQNTTTETDFLPSRPSHRISHRLSNQSTKTTVDRREYGKGTCQLSELEQDGEVTTEEEVKVENTEIEQIPNEGGTQEKDALATKLSAADADPLPVTARVVTVSPAEDE</sequence>
<feature type="region of interest" description="Disordered" evidence="1">
    <location>
        <begin position="739"/>
        <end position="759"/>
    </location>
</feature>
<feature type="region of interest" description="Disordered" evidence="1">
    <location>
        <begin position="1"/>
        <end position="115"/>
    </location>
</feature>
<feature type="compositionally biased region" description="Acidic residues" evidence="1">
    <location>
        <begin position="255"/>
        <end position="269"/>
    </location>
</feature>
<feature type="compositionally biased region" description="Polar residues" evidence="1">
    <location>
        <begin position="784"/>
        <end position="796"/>
    </location>
</feature>
<dbReference type="EMBL" id="CDMZ01004877">
    <property type="protein sequence ID" value="CEM51209.1"/>
    <property type="molecule type" value="Genomic_DNA"/>
</dbReference>
<feature type="region of interest" description="Disordered" evidence="1">
    <location>
        <begin position="133"/>
        <end position="204"/>
    </location>
</feature>
<organism evidence="2">
    <name type="scientific">Chromera velia CCMP2878</name>
    <dbReference type="NCBI Taxonomy" id="1169474"/>
    <lineage>
        <taxon>Eukaryota</taxon>
        <taxon>Sar</taxon>
        <taxon>Alveolata</taxon>
        <taxon>Colpodellida</taxon>
        <taxon>Chromeraceae</taxon>
        <taxon>Chromera</taxon>
    </lineage>
</organism>
<feature type="compositionally biased region" description="Low complexity" evidence="1">
    <location>
        <begin position="549"/>
        <end position="563"/>
    </location>
</feature>
<proteinExistence type="predicted"/>
<feature type="compositionally biased region" description="Basic and acidic residues" evidence="1">
    <location>
        <begin position="172"/>
        <end position="189"/>
    </location>
</feature>
<feature type="region of interest" description="Disordered" evidence="1">
    <location>
        <begin position="460"/>
        <end position="480"/>
    </location>
</feature>
<dbReference type="VEuPathDB" id="CryptoDB:Cvel_10458"/>
<feature type="compositionally biased region" description="Low complexity" evidence="1">
    <location>
        <begin position="394"/>
        <end position="405"/>
    </location>
</feature>
<feature type="compositionally biased region" description="Basic and acidic residues" evidence="1">
    <location>
        <begin position="801"/>
        <end position="815"/>
    </location>
</feature>
<feature type="region of interest" description="Disordered" evidence="1">
    <location>
        <begin position="541"/>
        <end position="571"/>
    </location>
</feature>
<feature type="compositionally biased region" description="Basic and acidic residues" evidence="1">
    <location>
        <begin position="853"/>
        <end position="872"/>
    </location>
</feature>
<feature type="compositionally biased region" description="Basic and acidic residues" evidence="1">
    <location>
        <begin position="270"/>
        <end position="295"/>
    </location>
</feature>
<gene>
    <name evidence="2" type="ORF">Cvel_10458</name>
</gene>
<evidence type="ECO:0000256" key="1">
    <source>
        <dbReference type="SAM" id="MobiDB-lite"/>
    </source>
</evidence>
<feature type="compositionally biased region" description="Basic and acidic residues" evidence="1">
    <location>
        <begin position="80"/>
        <end position="109"/>
    </location>
</feature>
<reference evidence="2" key="1">
    <citation type="submission" date="2014-11" db="EMBL/GenBank/DDBJ databases">
        <authorList>
            <person name="Otto D Thomas"/>
            <person name="Naeem Raeece"/>
        </authorList>
    </citation>
    <scope>NUCLEOTIDE SEQUENCE</scope>
</reference>
<evidence type="ECO:0000313" key="2">
    <source>
        <dbReference type="EMBL" id="CEM51209.1"/>
    </source>
</evidence>
<accession>A0A0G4I2P1</accession>
<dbReference type="AlphaFoldDB" id="A0A0G4I2P1"/>
<feature type="region of interest" description="Disordered" evidence="1">
    <location>
        <begin position="241"/>
        <end position="405"/>
    </location>
</feature>
<feature type="compositionally biased region" description="Acidic residues" evidence="1">
    <location>
        <begin position="296"/>
        <end position="308"/>
    </location>
</feature>
<feature type="compositionally biased region" description="Low complexity" evidence="1">
    <location>
        <begin position="357"/>
        <end position="380"/>
    </location>
</feature>
<protein>
    <submittedName>
        <fullName evidence="2">Uncharacterized protein</fullName>
    </submittedName>
</protein>